<gene>
    <name evidence="1" type="ORF">Salat_0658500</name>
</gene>
<name>A0AAE1YQU9_9LAMI</name>
<keyword evidence="2" id="KW-1185">Reference proteome</keyword>
<protein>
    <submittedName>
        <fullName evidence="1">Uncharacterized protein</fullName>
    </submittedName>
</protein>
<sequence>MSGSVEDPWSYTCDPLSGTELYEGRRPGSAATGGEREETIGFNPCPRKWVKQLAFLYKEWKCGTDPPSAHGLGFPLQEPLCSTYRGLLKTRPVPLGTVSGRLSGLV</sequence>
<dbReference type="Proteomes" id="UP001293254">
    <property type="component" value="Unassembled WGS sequence"/>
</dbReference>
<comment type="caution">
    <text evidence="1">The sequence shown here is derived from an EMBL/GenBank/DDBJ whole genome shotgun (WGS) entry which is preliminary data.</text>
</comment>
<dbReference type="AlphaFoldDB" id="A0AAE1YQU9"/>
<proteinExistence type="predicted"/>
<evidence type="ECO:0000313" key="2">
    <source>
        <dbReference type="Proteomes" id="UP001293254"/>
    </source>
</evidence>
<accession>A0AAE1YQU9</accession>
<dbReference type="EMBL" id="JACGWO010000002">
    <property type="protein sequence ID" value="KAK4434955.1"/>
    <property type="molecule type" value="Genomic_DNA"/>
</dbReference>
<reference evidence="1" key="1">
    <citation type="submission" date="2020-06" db="EMBL/GenBank/DDBJ databases">
        <authorList>
            <person name="Li T."/>
            <person name="Hu X."/>
            <person name="Zhang T."/>
            <person name="Song X."/>
            <person name="Zhang H."/>
            <person name="Dai N."/>
            <person name="Sheng W."/>
            <person name="Hou X."/>
            <person name="Wei L."/>
        </authorList>
    </citation>
    <scope>NUCLEOTIDE SEQUENCE</scope>
    <source>
        <strain evidence="1">3651</strain>
        <tissue evidence="1">Leaf</tissue>
    </source>
</reference>
<evidence type="ECO:0000313" key="1">
    <source>
        <dbReference type="EMBL" id="KAK4434955.1"/>
    </source>
</evidence>
<reference evidence="1" key="2">
    <citation type="journal article" date="2024" name="Plant">
        <title>Genomic evolution and insights into agronomic trait innovations of Sesamum species.</title>
        <authorList>
            <person name="Miao H."/>
            <person name="Wang L."/>
            <person name="Qu L."/>
            <person name="Liu H."/>
            <person name="Sun Y."/>
            <person name="Le M."/>
            <person name="Wang Q."/>
            <person name="Wei S."/>
            <person name="Zheng Y."/>
            <person name="Lin W."/>
            <person name="Duan Y."/>
            <person name="Cao H."/>
            <person name="Xiong S."/>
            <person name="Wang X."/>
            <person name="Wei L."/>
            <person name="Li C."/>
            <person name="Ma Q."/>
            <person name="Ju M."/>
            <person name="Zhao R."/>
            <person name="Li G."/>
            <person name="Mu C."/>
            <person name="Tian Q."/>
            <person name="Mei H."/>
            <person name="Zhang T."/>
            <person name="Gao T."/>
            <person name="Zhang H."/>
        </authorList>
    </citation>
    <scope>NUCLEOTIDE SEQUENCE</scope>
    <source>
        <strain evidence="1">3651</strain>
    </source>
</reference>
<organism evidence="1 2">
    <name type="scientific">Sesamum alatum</name>
    <dbReference type="NCBI Taxonomy" id="300844"/>
    <lineage>
        <taxon>Eukaryota</taxon>
        <taxon>Viridiplantae</taxon>
        <taxon>Streptophyta</taxon>
        <taxon>Embryophyta</taxon>
        <taxon>Tracheophyta</taxon>
        <taxon>Spermatophyta</taxon>
        <taxon>Magnoliopsida</taxon>
        <taxon>eudicotyledons</taxon>
        <taxon>Gunneridae</taxon>
        <taxon>Pentapetalae</taxon>
        <taxon>asterids</taxon>
        <taxon>lamiids</taxon>
        <taxon>Lamiales</taxon>
        <taxon>Pedaliaceae</taxon>
        <taxon>Sesamum</taxon>
    </lineage>
</organism>